<accession>A0A2W2BJ77</accession>
<dbReference type="EMBL" id="QKVK01000006">
    <property type="protein sequence ID" value="PZF76239.1"/>
    <property type="molecule type" value="Genomic_DNA"/>
</dbReference>
<comment type="similarity">
    <text evidence="1">Belongs to the ATP12 family.</text>
</comment>
<dbReference type="Proteomes" id="UP000248795">
    <property type="component" value="Unassembled WGS sequence"/>
</dbReference>
<dbReference type="InterPro" id="IPR011419">
    <property type="entry name" value="ATP12_ATP_synth-F1-assembly"/>
</dbReference>
<dbReference type="GO" id="GO:0043461">
    <property type="term" value="P:proton-transporting ATP synthase complex assembly"/>
    <property type="evidence" value="ECO:0007669"/>
    <property type="project" value="InterPro"/>
</dbReference>
<comment type="caution">
    <text evidence="4">The sequence shown here is derived from an EMBL/GenBank/DDBJ whole genome shotgun (WGS) entry which is preliminary data.</text>
</comment>
<dbReference type="RefSeq" id="WP_111199076.1">
    <property type="nucleotide sequence ID" value="NZ_QKVK01000006.1"/>
</dbReference>
<evidence type="ECO:0000313" key="4">
    <source>
        <dbReference type="EMBL" id="PZF76239.1"/>
    </source>
</evidence>
<dbReference type="AlphaFoldDB" id="A0A2W2BJ77"/>
<gene>
    <name evidence="4" type="ORF">DK847_13650</name>
</gene>
<dbReference type="Pfam" id="PF07542">
    <property type="entry name" value="ATP12"/>
    <property type="match status" value="1"/>
</dbReference>
<dbReference type="Gene3D" id="3.30.2180.10">
    <property type="entry name" value="ATP12-like"/>
    <property type="match status" value="1"/>
</dbReference>
<evidence type="ECO:0000313" key="5">
    <source>
        <dbReference type="Proteomes" id="UP000248795"/>
    </source>
</evidence>
<keyword evidence="5" id="KW-1185">Reference proteome</keyword>
<evidence type="ECO:0000256" key="3">
    <source>
        <dbReference type="ARBA" id="ARBA00023186"/>
    </source>
</evidence>
<proteinExistence type="inferred from homology"/>
<name>A0A2W2BJ77_9HYPH</name>
<protein>
    <submittedName>
        <fullName evidence="4">ATPase</fullName>
    </submittedName>
</protein>
<dbReference type="PANTHER" id="PTHR21013:SF10">
    <property type="entry name" value="ATP SYNTHASE MITOCHONDRIAL F1 COMPLEX ASSEMBLY FACTOR 2"/>
    <property type="match status" value="1"/>
</dbReference>
<dbReference type="InterPro" id="IPR023335">
    <property type="entry name" value="ATP12_ortho_dom_sf"/>
</dbReference>
<evidence type="ECO:0000256" key="2">
    <source>
        <dbReference type="ARBA" id="ARBA00022946"/>
    </source>
</evidence>
<dbReference type="Gene3D" id="1.10.3580.10">
    <property type="entry name" value="ATP12 ATPase"/>
    <property type="match status" value="1"/>
</dbReference>
<keyword evidence="2" id="KW-0809">Transit peptide</keyword>
<dbReference type="PANTHER" id="PTHR21013">
    <property type="entry name" value="ATP SYNTHASE MITOCHONDRIAL F1 COMPLEX ASSEMBLY FACTOR 2/ATP12 PROTEIN, MITOCHONDRIAL PRECURSOR"/>
    <property type="match status" value="1"/>
</dbReference>
<reference evidence="5" key="1">
    <citation type="submission" date="2018-06" db="EMBL/GenBank/DDBJ databases">
        <title>Aestuariibacter litoralis strain KCTC 52945T.</title>
        <authorList>
            <person name="Li X."/>
            <person name="Salam N."/>
            <person name="Li J.-L."/>
            <person name="Chen Y.-M."/>
            <person name="Yang Z.-W."/>
            <person name="Zhang L.-Y."/>
            <person name="Han M.-X."/>
            <person name="Xiao M."/>
            <person name="Li W.-J."/>
        </authorList>
    </citation>
    <scope>NUCLEOTIDE SEQUENCE [LARGE SCALE GENOMIC DNA]</scope>
    <source>
        <strain evidence="5">KCTC 52945</strain>
    </source>
</reference>
<keyword evidence="3" id="KW-0143">Chaperone</keyword>
<dbReference type="InterPro" id="IPR042272">
    <property type="entry name" value="ATP12_ATP_synth-F1-assembly_N"/>
</dbReference>
<dbReference type="SUPFAM" id="SSF160909">
    <property type="entry name" value="ATP12-like"/>
    <property type="match status" value="1"/>
</dbReference>
<evidence type="ECO:0000256" key="1">
    <source>
        <dbReference type="ARBA" id="ARBA00008231"/>
    </source>
</evidence>
<sequence length="242" mass="26650">MTARKRFYKDVTVTEDLGIALDGRPVKTPMKAPLRLPTRALAEAVAAEWAEQGDEIKPATMYLTKLANTAIDRVGAHRAAIAQEVLDYANSDLVCYRADRPPQLVEYQARAWDPVVDWARTDLDAPFEVTDGILHRPQPEAALAAFGVAVQPLSDFELAAFHAIMTLTGSALIAMMLARKAIVPEAAWLAAHVDEDYQIEHWGQDAEAQARRAARYTEFMACCRFLALSRSSIRPVDGTAVS</sequence>
<organism evidence="4 5">
    <name type="scientific">Aestuariivirga litoralis</name>
    <dbReference type="NCBI Taxonomy" id="2650924"/>
    <lineage>
        <taxon>Bacteria</taxon>
        <taxon>Pseudomonadati</taxon>
        <taxon>Pseudomonadota</taxon>
        <taxon>Alphaproteobacteria</taxon>
        <taxon>Hyphomicrobiales</taxon>
        <taxon>Aestuariivirgaceae</taxon>
        <taxon>Aestuariivirga</taxon>
    </lineage>
</organism>